<dbReference type="Gene3D" id="3.30.60.30">
    <property type="match status" value="7"/>
</dbReference>
<organism evidence="3">
    <name type="scientific">Heliothis virescens</name>
    <name type="common">Tobacco budworm moth</name>
    <dbReference type="NCBI Taxonomy" id="7102"/>
    <lineage>
        <taxon>Eukaryota</taxon>
        <taxon>Metazoa</taxon>
        <taxon>Ecdysozoa</taxon>
        <taxon>Arthropoda</taxon>
        <taxon>Hexapoda</taxon>
        <taxon>Insecta</taxon>
        <taxon>Pterygota</taxon>
        <taxon>Neoptera</taxon>
        <taxon>Endopterygota</taxon>
        <taxon>Lepidoptera</taxon>
        <taxon>Glossata</taxon>
        <taxon>Ditrysia</taxon>
        <taxon>Noctuoidea</taxon>
        <taxon>Noctuidae</taxon>
        <taxon>Heliothinae</taxon>
        <taxon>Heliothis</taxon>
    </lineage>
</organism>
<name>A0A2A4JXB3_HELVI</name>
<proteinExistence type="predicted"/>
<feature type="chain" id="PRO_5013399816" description="Kazal-like domain-containing protein" evidence="1">
    <location>
        <begin position="26"/>
        <end position="410"/>
    </location>
</feature>
<dbReference type="PANTHER" id="PTHR21131">
    <property type="entry name" value="SERINE-TYPE ENDOPEPTIDASE INHIBITOR"/>
    <property type="match status" value="1"/>
</dbReference>
<dbReference type="Pfam" id="PF07648">
    <property type="entry name" value="Kazal_2"/>
    <property type="match status" value="3"/>
</dbReference>
<dbReference type="PROSITE" id="PS51465">
    <property type="entry name" value="KAZAL_2"/>
    <property type="match status" value="7"/>
</dbReference>
<gene>
    <name evidence="3" type="ORF">B5V51_9505</name>
</gene>
<evidence type="ECO:0000313" key="3">
    <source>
        <dbReference type="EMBL" id="PCG76449.1"/>
    </source>
</evidence>
<feature type="domain" description="Kazal-like" evidence="2">
    <location>
        <begin position="58"/>
        <end position="112"/>
    </location>
</feature>
<comment type="caution">
    <text evidence="3">The sequence shown here is derived from an EMBL/GenBank/DDBJ whole genome shotgun (WGS) entry which is preliminary data.</text>
</comment>
<dbReference type="InterPro" id="IPR053265">
    <property type="entry name" value="Serpin"/>
</dbReference>
<feature type="domain" description="Kazal-like" evidence="2">
    <location>
        <begin position="114"/>
        <end position="144"/>
    </location>
</feature>
<dbReference type="PANTHER" id="PTHR21131:SF0">
    <property type="entry name" value="GEO10195P1-RELATED"/>
    <property type="match status" value="1"/>
</dbReference>
<dbReference type="InterPro" id="IPR036058">
    <property type="entry name" value="Kazal_dom_sf"/>
</dbReference>
<accession>A0A2A4JXB3</accession>
<dbReference type="InterPro" id="IPR002350">
    <property type="entry name" value="Kazal_dom"/>
</dbReference>
<feature type="domain" description="Kazal-like" evidence="2">
    <location>
        <begin position="266"/>
        <end position="305"/>
    </location>
</feature>
<dbReference type="SMART" id="SM00280">
    <property type="entry name" value="KAZAL"/>
    <property type="match status" value="7"/>
</dbReference>
<dbReference type="PROSITE" id="PS00282">
    <property type="entry name" value="KAZAL_1"/>
    <property type="match status" value="4"/>
</dbReference>
<evidence type="ECO:0000259" key="2">
    <source>
        <dbReference type="PROSITE" id="PS51465"/>
    </source>
</evidence>
<dbReference type="STRING" id="7102.A0A2A4JXB3"/>
<feature type="domain" description="Kazal-like" evidence="2">
    <location>
        <begin position="306"/>
        <end position="361"/>
    </location>
</feature>
<feature type="domain" description="Kazal-like" evidence="2">
    <location>
        <begin position="367"/>
        <end position="410"/>
    </location>
</feature>
<dbReference type="Pfam" id="PF00050">
    <property type="entry name" value="Kazal_1"/>
    <property type="match status" value="4"/>
</dbReference>
<feature type="domain" description="Kazal-like" evidence="2">
    <location>
        <begin position="155"/>
        <end position="204"/>
    </location>
</feature>
<dbReference type="AlphaFoldDB" id="A0A2A4JXB3"/>
<evidence type="ECO:0000256" key="1">
    <source>
        <dbReference type="SAM" id="SignalP"/>
    </source>
</evidence>
<reference evidence="3" key="1">
    <citation type="submission" date="2017-09" db="EMBL/GenBank/DDBJ databases">
        <title>Contemporary evolution of a Lepidopteran species, Heliothis virescens, in response to modern agricultural practices.</title>
        <authorList>
            <person name="Fritz M.L."/>
            <person name="Deyonke A.M."/>
            <person name="Papanicolaou A."/>
            <person name="Micinski S."/>
            <person name="Westbrook J."/>
            <person name="Gould F."/>
        </authorList>
    </citation>
    <scope>NUCLEOTIDE SEQUENCE [LARGE SCALE GENOMIC DNA]</scope>
    <source>
        <strain evidence="3">HvINT-</strain>
        <tissue evidence="3">Whole body</tissue>
    </source>
</reference>
<feature type="domain" description="Kazal-like" evidence="2">
    <location>
        <begin position="206"/>
        <end position="265"/>
    </location>
</feature>
<dbReference type="EMBL" id="NWSH01000434">
    <property type="protein sequence ID" value="PCG76449.1"/>
    <property type="molecule type" value="Genomic_DNA"/>
</dbReference>
<dbReference type="SUPFAM" id="SSF100895">
    <property type="entry name" value="Kazal-type serine protease inhibitors"/>
    <property type="match status" value="7"/>
</dbReference>
<dbReference type="CDD" id="cd00104">
    <property type="entry name" value="KAZAL_FS"/>
    <property type="match status" value="6"/>
</dbReference>
<keyword evidence="1" id="KW-0732">Signal</keyword>
<sequence length="410" mass="44729">MHGDMKTLAVLVILAASLQPYPVRADSSAAAAASSSSSSSGDGSSASATAVAVATTSSSAHIPCNCDPVYRPVCGSDGITYSNVCILRCISEHNVENNRPPIHVKSLGECPHTPCRCALGGEPLCGSDGHTYGNLCLLNCENRRRELIGLPPIKVVHPGACRIPVCICPEVIIPVCGTDGRTYKNVCILQCVSRINQANGRPPIRVKKAGECAVENCSCPLNKDPICASDGNTYNNQCELRCQNRKRQQLGKPPLTVQYKGKCINCHCPKIYAPVCASNDVTFANTCALDCENRRRRQQNLPPLTIESRGVCPCICPLVYDPVCGTDDRTYGNRCQLRCENKRRTDLGLPRISVAHRGRCICDCWYCPRWYAPVCGSDGRTYWNRCWLNCNRGCNSDIGYRLYVLYDGPC</sequence>
<protein>
    <recommendedName>
        <fullName evidence="2">Kazal-like domain-containing protein</fullName>
    </recommendedName>
</protein>
<feature type="signal peptide" evidence="1">
    <location>
        <begin position="1"/>
        <end position="25"/>
    </location>
</feature>